<protein>
    <submittedName>
        <fullName evidence="2">AQR</fullName>
    </submittedName>
</protein>
<organism evidence="2 3">
    <name type="scientific">Mytilus edulis</name>
    <name type="common">Blue mussel</name>
    <dbReference type="NCBI Taxonomy" id="6550"/>
    <lineage>
        <taxon>Eukaryota</taxon>
        <taxon>Metazoa</taxon>
        <taxon>Spiralia</taxon>
        <taxon>Lophotrochozoa</taxon>
        <taxon>Mollusca</taxon>
        <taxon>Bivalvia</taxon>
        <taxon>Autobranchia</taxon>
        <taxon>Pteriomorphia</taxon>
        <taxon>Mytilida</taxon>
        <taxon>Mytiloidea</taxon>
        <taxon>Mytilidae</taxon>
        <taxon>Mytilinae</taxon>
        <taxon>Mytilus</taxon>
    </lineage>
</organism>
<gene>
    <name evidence="2" type="ORF">MEDL_49503</name>
</gene>
<evidence type="ECO:0000259" key="1">
    <source>
        <dbReference type="Pfam" id="PF16399"/>
    </source>
</evidence>
<dbReference type="Pfam" id="PF16399">
    <property type="entry name" value="Aquarius_N_1st"/>
    <property type="match status" value="1"/>
</dbReference>
<dbReference type="OrthoDB" id="1879at2759"/>
<evidence type="ECO:0000313" key="2">
    <source>
        <dbReference type="EMBL" id="CAG2236933.1"/>
    </source>
</evidence>
<sequence>MAETKKARPLTVDQIQEDNITQLAGLHWSQEALKNGAKFKPQLVEEIYRTELVNTGQYLENYLWPNYDSEKVIFERFQIVTDIQRRPEKFADFFHQMLQACLHEGKPFREQSLLLLFLIHCFNSLEVDLIREQVQRLVSCLSGIICCRVKEKNYSKEIQSIRNSSIF</sequence>
<name>A0A8S3U864_MYTED</name>
<keyword evidence="3" id="KW-1185">Reference proteome</keyword>
<dbReference type="AlphaFoldDB" id="A0A8S3U864"/>
<dbReference type="InterPro" id="IPR032174">
    <property type="entry name" value="Aquarius_N"/>
</dbReference>
<feature type="domain" description="RNA helicase aquarius N-terminal" evidence="1">
    <location>
        <begin position="20"/>
        <end position="139"/>
    </location>
</feature>
<reference evidence="2" key="1">
    <citation type="submission" date="2021-03" db="EMBL/GenBank/DDBJ databases">
        <authorList>
            <person name="Bekaert M."/>
        </authorList>
    </citation>
    <scope>NUCLEOTIDE SEQUENCE</scope>
</reference>
<dbReference type="Proteomes" id="UP000683360">
    <property type="component" value="Unassembled WGS sequence"/>
</dbReference>
<accession>A0A8S3U864</accession>
<dbReference type="EMBL" id="CAJPWZ010002371">
    <property type="protein sequence ID" value="CAG2236933.1"/>
    <property type="molecule type" value="Genomic_DNA"/>
</dbReference>
<proteinExistence type="predicted"/>
<comment type="caution">
    <text evidence="2">The sequence shown here is derived from an EMBL/GenBank/DDBJ whole genome shotgun (WGS) entry which is preliminary data.</text>
</comment>
<evidence type="ECO:0000313" key="3">
    <source>
        <dbReference type="Proteomes" id="UP000683360"/>
    </source>
</evidence>